<dbReference type="GO" id="GO:0015940">
    <property type="term" value="P:pantothenate biosynthetic process"/>
    <property type="evidence" value="ECO:0007669"/>
    <property type="project" value="UniProtKB-KW"/>
</dbReference>
<dbReference type="Proteomes" id="UP000600101">
    <property type="component" value="Unassembled WGS sequence"/>
</dbReference>
<dbReference type="SUPFAM" id="SSF48179">
    <property type="entry name" value="6-phosphogluconate dehydrogenase C-terminal domain-like"/>
    <property type="match status" value="1"/>
</dbReference>
<dbReference type="InterPro" id="IPR008927">
    <property type="entry name" value="6-PGluconate_DH-like_C_sf"/>
</dbReference>
<dbReference type="EMBL" id="JACOMF010000005">
    <property type="protein sequence ID" value="MBC4015068.1"/>
    <property type="molecule type" value="Genomic_DNA"/>
</dbReference>
<dbReference type="SUPFAM" id="SSF51735">
    <property type="entry name" value="NAD(P)-binding Rossmann-fold domains"/>
    <property type="match status" value="1"/>
</dbReference>
<dbReference type="AlphaFoldDB" id="A0A9X0QXG0"/>
<gene>
    <name evidence="12" type="ORF">H7965_06990</name>
</gene>
<comment type="pathway">
    <text evidence="1">Cofactor biosynthesis; (R)-pantothenate biosynthesis; (R)-pantoate from 3-methyl-2-oxobutanoate: step 2/2.</text>
</comment>
<evidence type="ECO:0000256" key="2">
    <source>
        <dbReference type="ARBA" id="ARBA00007870"/>
    </source>
</evidence>
<keyword evidence="6" id="KW-0521">NADP</keyword>
<protein>
    <recommendedName>
        <fullName evidence="4">2-dehydropantoate 2-reductase</fullName>
        <ecNumber evidence="3">1.1.1.169</ecNumber>
    </recommendedName>
    <alternativeName>
        <fullName evidence="8">Ketopantoate reductase</fullName>
    </alternativeName>
</protein>
<evidence type="ECO:0000256" key="9">
    <source>
        <dbReference type="ARBA" id="ARBA00048793"/>
    </source>
</evidence>
<evidence type="ECO:0000259" key="11">
    <source>
        <dbReference type="Pfam" id="PF08546"/>
    </source>
</evidence>
<reference evidence="12" key="1">
    <citation type="submission" date="2020-08" db="EMBL/GenBank/DDBJ databases">
        <authorList>
            <person name="Hu Y."/>
            <person name="Nguyen S.V."/>
            <person name="Li F."/>
            <person name="Fanning S."/>
        </authorList>
    </citation>
    <scope>NUCLEOTIDE SEQUENCE</scope>
    <source>
        <strain evidence="12">SYSU D8009</strain>
    </source>
</reference>
<name>A0A9X0QXG0_9PROT</name>
<dbReference type="GO" id="GO:0008677">
    <property type="term" value="F:2-dehydropantoate 2-reductase activity"/>
    <property type="evidence" value="ECO:0007669"/>
    <property type="project" value="UniProtKB-EC"/>
</dbReference>
<dbReference type="Pfam" id="PF02558">
    <property type="entry name" value="ApbA"/>
    <property type="match status" value="1"/>
</dbReference>
<dbReference type="GO" id="GO:0005737">
    <property type="term" value="C:cytoplasm"/>
    <property type="evidence" value="ECO:0007669"/>
    <property type="project" value="TreeGrafter"/>
</dbReference>
<keyword evidence="13" id="KW-1185">Reference proteome</keyword>
<dbReference type="EC" id="1.1.1.169" evidence="3"/>
<evidence type="ECO:0000256" key="7">
    <source>
        <dbReference type="ARBA" id="ARBA00023002"/>
    </source>
</evidence>
<evidence type="ECO:0000259" key="10">
    <source>
        <dbReference type="Pfam" id="PF02558"/>
    </source>
</evidence>
<proteinExistence type="inferred from homology"/>
<evidence type="ECO:0000256" key="5">
    <source>
        <dbReference type="ARBA" id="ARBA00022655"/>
    </source>
</evidence>
<evidence type="ECO:0000256" key="6">
    <source>
        <dbReference type="ARBA" id="ARBA00022857"/>
    </source>
</evidence>
<sequence>MAEPILIWGAGAIGGTAGAFLVRAGHAVHFVDLVPEHVAAIRDPARGLSIEGPVARFTVTAPAFTPDALQGRYSHIFLAVKAQHTEAACRALLPHLAEDGYVLSLQNGLCETLIAPIVGAPRTMGAFINYGADWHAPGRIVYGNRGPVVVGEIDGAETPRLAALHALLRDFEPDAVLTREIWGYLWGKLGYLALLFSQALGEKGIADCLDRAELVPLFRALVGEVMRVALAEGVRPLAFAPFNPAGFLPGATEAEARAALREMVAFNRPSAKTHSGIWRDLWVRKRRTEADAQIAPISAIGARHGIACPLVDRLVAMIHECEAGTRPMDDANLPELARA</sequence>
<evidence type="ECO:0000256" key="4">
    <source>
        <dbReference type="ARBA" id="ARBA00019465"/>
    </source>
</evidence>
<dbReference type="InterPro" id="IPR013328">
    <property type="entry name" value="6PGD_dom2"/>
</dbReference>
<dbReference type="InterPro" id="IPR050838">
    <property type="entry name" value="Ketopantoate_reductase"/>
</dbReference>
<dbReference type="PANTHER" id="PTHR43765:SF2">
    <property type="entry name" value="2-DEHYDROPANTOATE 2-REDUCTASE"/>
    <property type="match status" value="1"/>
</dbReference>
<dbReference type="InterPro" id="IPR013332">
    <property type="entry name" value="KPR_N"/>
</dbReference>
<evidence type="ECO:0000313" key="13">
    <source>
        <dbReference type="Proteomes" id="UP000600101"/>
    </source>
</evidence>
<dbReference type="Gene3D" id="1.10.1040.10">
    <property type="entry name" value="N-(1-d-carboxylethyl)-l-norvaline Dehydrogenase, domain 2"/>
    <property type="match status" value="1"/>
</dbReference>
<keyword evidence="7" id="KW-0560">Oxidoreductase</keyword>
<dbReference type="GO" id="GO:0050661">
    <property type="term" value="F:NADP binding"/>
    <property type="evidence" value="ECO:0007669"/>
    <property type="project" value="TreeGrafter"/>
</dbReference>
<dbReference type="Pfam" id="PF08546">
    <property type="entry name" value="ApbA_C"/>
    <property type="match status" value="1"/>
</dbReference>
<evidence type="ECO:0000256" key="8">
    <source>
        <dbReference type="ARBA" id="ARBA00032024"/>
    </source>
</evidence>
<dbReference type="RefSeq" id="WP_186769830.1">
    <property type="nucleotide sequence ID" value="NZ_JACOMF010000005.1"/>
</dbReference>
<evidence type="ECO:0000256" key="3">
    <source>
        <dbReference type="ARBA" id="ARBA00013014"/>
    </source>
</evidence>
<dbReference type="InterPro" id="IPR013752">
    <property type="entry name" value="KPA_reductase"/>
</dbReference>
<feature type="domain" description="Ketopantoate reductase N-terminal" evidence="10">
    <location>
        <begin position="5"/>
        <end position="154"/>
    </location>
</feature>
<dbReference type="InterPro" id="IPR036291">
    <property type="entry name" value="NAD(P)-bd_dom_sf"/>
</dbReference>
<dbReference type="Gene3D" id="3.40.50.720">
    <property type="entry name" value="NAD(P)-binding Rossmann-like Domain"/>
    <property type="match status" value="1"/>
</dbReference>
<dbReference type="PANTHER" id="PTHR43765">
    <property type="entry name" value="2-DEHYDROPANTOATE 2-REDUCTASE-RELATED"/>
    <property type="match status" value="1"/>
</dbReference>
<comment type="catalytic activity">
    <reaction evidence="9">
        <text>(R)-pantoate + NADP(+) = 2-dehydropantoate + NADPH + H(+)</text>
        <dbReference type="Rhea" id="RHEA:16233"/>
        <dbReference type="ChEBI" id="CHEBI:11561"/>
        <dbReference type="ChEBI" id="CHEBI:15378"/>
        <dbReference type="ChEBI" id="CHEBI:15980"/>
        <dbReference type="ChEBI" id="CHEBI:57783"/>
        <dbReference type="ChEBI" id="CHEBI:58349"/>
        <dbReference type="EC" id="1.1.1.169"/>
    </reaction>
</comment>
<evidence type="ECO:0000256" key="1">
    <source>
        <dbReference type="ARBA" id="ARBA00004994"/>
    </source>
</evidence>
<evidence type="ECO:0000313" key="12">
    <source>
        <dbReference type="EMBL" id="MBC4015068.1"/>
    </source>
</evidence>
<comment type="similarity">
    <text evidence="2">Belongs to the ketopantoate reductase family.</text>
</comment>
<accession>A0A9X0QXG0</accession>
<keyword evidence="5" id="KW-0566">Pantothenate biosynthesis</keyword>
<organism evidence="12 13">
    <name type="scientific">Siccirubricoccus deserti</name>
    <dbReference type="NCBI Taxonomy" id="2013562"/>
    <lineage>
        <taxon>Bacteria</taxon>
        <taxon>Pseudomonadati</taxon>
        <taxon>Pseudomonadota</taxon>
        <taxon>Alphaproteobacteria</taxon>
        <taxon>Acetobacterales</taxon>
        <taxon>Roseomonadaceae</taxon>
        <taxon>Siccirubricoccus</taxon>
    </lineage>
</organism>
<feature type="domain" description="Ketopantoate reductase C-terminal" evidence="11">
    <location>
        <begin position="185"/>
        <end position="320"/>
    </location>
</feature>
<comment type="caution">
    <text evidence="12">The sequence shown here is derived from an EMBL/GenBank/DDBJ whole genome shotgun (WGS) entry which is preliminary data.</text>
</comment>